<keyword evidence="2" id="KW-0238">DNA-binding</keyword>
<reference evidence="6" key="1">
    <citation type="submission" date="2018-02" db="EMBL/GenBank/DDBJ databases">
        <authorList>
            <person name="Clavel T."/>
            <person name="Strowig T."/>
        </authorList>
    </citation>
    <scope>NUCLEOTIDE SEQUENCE [LARGE SCALE GENOMIC DNA]</scope>
    <source>
        <strain evidence="6">DSM 100764</strain>
    </source>
</reference>
<dbReference type="GeneID" id="93424149"/>
<dbReference type="InterPro" id="IPR039418">
    <property type="entry name" value="LexA-like"/>
</dbReference>
<name>A0A2V1IX77_9BACT</name>
<dbReference type="PROSITE" id="PS50943">
    <property type="entry name" value="HTH_CROC1"/>
    <property type="match status" value="1"/>
</dbReference>
<gene>
    <name evidence="5" type="ORF">C5O25_00045</name>
</gene>
<evidence type="ECO:0000259" key="4">
    <source>
        <dbReference type="PROSITE" id="PS50943"/>
    </source>
</evidence>
<dbReference type="PANTHER" id="PTHR40661">
    <property type="match status" value="1"/>
</dbReference>
<dbReference type="InterPro" id="IPR039554">
    <property type="entry name" value="HigA2-like_HTH"/>
</dbReference>
<dbReference type="CDD" id="cd00093">
    <property type="entry name" value="HTH_XRE"/>
    <property type="match status" value="1"/>
</dbReference>
<accession>A0A2V1IX77</accession>
<keyword evidence="3" id="KW-0804">Transcription</keyword>
<dbReference type="CDD" id="cd06529">
    <property type="entry name" value="S24_LexA-like"/>
    <property type="match status" value="1"/>
</dbReference>
<dbReference type="InterPro" id="IPR001387">
    <property type="entry name" value="Cro/C1-type_HTH"/>
</dbReference>
<feature type="domain" description="HTH cro/C1-type" evidence="4">
    <location>
        <begin position="12"/>
        <end position="66"/>
    </location>
</feature>
<dbReference type="Proteomes" id="UP000244925">
    <property type="component" value="Unassembled WGS sequence"/>
</dbReference>
<dbReference type="GO" id="GO:0003677">
    <property type="term" value="F:DNA binding"/>
    <property type="evidence" value="ECO:0007669"/>
    <property type="project" value="UniProtKB-KW"/>
</dbReference>
<dbReference type="InterPro" id="IPR010982">
    <property type="entry name" value="Lambda_DNA-bd_dom_sf"/>
</dbReference>
<dbReference type="EMBL" id="PUBV01000001">
    <property type="protein sequence ID" value="PWB09636.1"/>
    <property type="molecule type" value="Genomic_DNA"/>
</dbReference>
<evidence type="ECO:0000256" key="3">
    <source>
        <dbReference type="ARBA" id="ARBA00023163"/>
    </source>
</evidence>
<protein>
    <submittedName>
        <fullName evidence="5">Helix-turn-helix domain-containing protein</fullName>
    </submittedName>
</protein>
<dbReference type="Pfam" id="PF00717">
    <property type="entry name" value="Peptidase_S24"/>
    <property type="match status" value="1"/>
</dbReference>
<evidence type="ECO:0000256" key="1">
    <source>
        <dbReference type="ARBA" id="ARBA00023015"/>
    </source>
</evidence>
<organism evidence="5 6">
    <name type="scientific">Paramuribaculum intestinale</name>
    <dbReference type="NCBI Taxonomy" id="2094151"/>
    <lineage>
        <taxon>Bacteria</taxon>
        <taxon>Pseudomonadati</taxon>
        <taxon>Bacteroidota</taxon>
        <taxon>Bacteroidia</taxon>
        <taxon>Bacteroidales</taxon>
        <taxon>Muribaculaceae</taxon>
        <taxon>Paramuribaculum</taxon>
    </lineage>
</organism>
<dbReference type="SUPFAM" id="SSF51306">
    <property type="entry name" value="LexA/Signal peptidase"/>
    <property type="match status" value="1"/>
</dbReference>
<keyword evidence="6" id="KW-1185">Reference proteome</keyword>
<evidence type="ECO:0000313" key="6">
    <source>
        <dbReference type="Proteomes" id="UP000244925"/>
    </source>
</evidence>
<evidence type="ECO:0000256" key="2">
    <source>
        <dbReference type="ARBA" id="ARBA00023125"/>
    </source>
</evidence>
<dbReference type="RefSeq" id="WP_107034688.1">
    <property type="nucleotide sequence ID" value="NZ_CP098825.1"/>
</dbReference>
<dbReference type="PANTHER" id="PTHR40661:SF1">
    <property type="entry name" value="HTH CRO_C1-TYPE DOMAIN-CONTAINING PROTEIN"/>
    <property type="match status" value="1"/>
</dbReference>
<dbReference type="SMART" id="SM00530">
    <property type="entry name" value="HTH_XRE"/>
    <property type="match status" value="1"/>
</dbReference>
<dbReference type="Gene3D" id="1.10.260.40">
    <property type="entry name" value="lambda repressor-like DNA-binding domains"/>
    <property type="match status" value="1"/>
</dbReference>
<proteinExistence type="predicted"/>
<comment type="caution">
    <text evidence="5">The sequence shown here is derived from an EMBL/GenBank/DDBJ whole genome shotgun (WGS) entry which is preliminary data.</text>
</comment>
<dbReference type="Pfam" id="PF13744">
    <property type="entry name" value="HTH_37"/>
    <property type="match status" value="1"/>
</dbReference>
<dbReference type="AlphaFoldDB" id="A0A2V1IX77"/>
<sequence>MTTSSTEVVSRIREIMNRLSLNQSQMAERINIHQPNLSAILREKRPCDEAVINKICISLDISKSWLLTGEGEMLKDLGESVDEPEAETSHARESYKLVPLINIDSVGGVHSLNLIEPSEQYPIKLLPFTDAREGDVAIIQTGNSMSPTIPPGSVLLIRKVEDWQEYFGYGNIYVLWLRDGRRITKEVRRYDPDPKNYVWCVSYNPDVADEELPRNLIRGVWKVIKYQADFGW</sequence>
<dbReference type="InterPro" id="IPR036286">
    <property type="entry name" value="LexA/Signal_pep-like_sf"/>
</dbReference>
<dbReference type="SUPFAM" id="SSF47413">
    <property type="entry name" value="lambda repressor-like DNA-binding domains"/>
    <property type="match status" value="1"/>
</dbReference>
<evidence type="ECO:0000313" key="5">
    <source>
        <dbReference type="EMBL" id="PWB09636.1"/>
    </source>
</evidence>
<dbReference type="Gene3D" id="2.10.109.10">
    <property type="entry name" value="Umud Fragment, subunit A"/>
    <property type="match status" value="1"/>
</dbReference>
<dbReference type="InterPro" id="IPR015927">
    <property type="entry name" value="Peptidase_S24_S26A/B/C"/>
</dbReference>
<keyword evidence="1" id="KW-0805">Transcription regulation</keyword>